<dbReference type="Proteomes" id="UP001187066">
    <property type="component" value="Unassembled WGS sequence"/>
</dbReference>
<dbReference type="RefSeq" id="WP_317677748.1">
    <property type="nucleotide sequence ID" value="NZ_JAWLOF010000003.1"/>
</dbReference>
<evidence type="ECO:0000313" key="1">
    <source>
        <dbReference type="EMBL" id="MDV7022054.1"/>
    </source>
</evidence>
<dbReference type="EMBL" id="JAWLOF010000003">
    <property type="protein sequence ID" value="MDV7022054.1"/>
    <property type="molecule type" value="Genomic_DNA"/>
</dbReference>
<comment type="caution">
    <text evidence="1">The sequence shown here is derived from an EMBL/GenBank/DDBJ whole genome shotgun (WGS) entry which is preliminary data.</text>
</comment>
<evidence type="ECO:0008006" key="3">
    <source>
        <dbReference type="Google" id="ProtNLM"/>
    </source>
</evidence>
<reference evidence="1 2" key="1">
    <citation type="submission" date="2023-10" db="EMBL/GenBank/DDBJ databases">
        <authorList>
            <person name="Dale J."/>
        </authorList>
    </citation>
    <scope>NUCLEOTIDE SEQUENCE [LARGE SCALE GENOMIC DNA]</scope>
    <source>
        <strain evidence="1 2">2023EL-00970</strain>
    </source>
</reference>
<protein>
    <recommendedName>
        <fullName evidence="3">Holin</fullName>
    </recommendedName>
</protein>
<gene>
    <name evidence="1" type="ORF">R4P48_05085</name>
</gene>
<proteinExistence type="predicted"/>
<keyword evidence="2" id="KW-1185">Reference proteome</keyword>
<organism evidence="1 2">
    <name type="scientific">Atlantibacter subterraneus</name>
    <dbReference type="NCBI Taxonomy" id="255519"/>
    <lineage>
        <taxon>Bacteria</taxon>
        <taxon>Pseudomonadati</taxon>
        <taxon>Pseudomonadota</taxon>
        <taxon>Gammaproteobacteria</taxon>
        <taxon>Enterobacterales</taxon>
        <taxon>Enterobacteriaceae</taxon>
        <taxon>Atlantibacter</taxon>
    </lineage>
</organism>
<sequence>MKQTKTDQNMPDLTWPLVFSVAGVVLMRSQSVLVQTLGVSLTTLSLIKGLKKLAATV</sequence>
<evidence type="ECO:0000313" key="2">
    <source>
        <dbReference type="Proteomes" id="UP001187066"/>
    </source>
</evidence>
<name>A0ABU4E0A6_9ENTR</name>
<accession>A0ABU4E0A6</accession>